<keyword evidence="1" id="KW-0472">Membrane</keyword>
<evidence type="ECO:0000313" key="3">
    <source>
        <dbReference type="Proteomes" id="UP000230184"/>
    </source>
</evidence>
<comment type="caution">
    <text evidence="2">The sequence shown here is derived from an EMBL/GenBank/DDBJ whole genome shotgun (WGS) entry which is preliminary data.</text>
</comment>
<feature type="transmembrane region" description="Helical" evidence="1">
    <location>
        <begin position="43"/>
        <end position="60"/>
    </location>
</feature>
<keyword evidence="1" id="KW-1133">Transmembrane helix</keyword>
<accession>A0A2M6YU17</accession>
<dbReference type="AlphaFoldDB" id="A0A2M6YU17"/>
<evidence type="ECO:0000256" key="1">
    <source>
        <dbReference type="SAM" id="Phobius"/>
    </source>
</evidence>
<gene>
    <name evidence="2" type="ORF">COT02_03135</name>
</gene>
<feature type="transmembrane region" description="Helical" evidence="1">
    <location>
        <begin position="7"/>
        <end position="31"/>
    </location>
</feature>
<sequence>MDIIKKIVLIVLSLLIANIISAFLLGIMIMIGGNINVVGLNEMNFDPMITIAYILLYYFINSFFQSEGKSQLYLFLFTLFLSFTVNFIQGAIFLVIIYFLLNKFRLI</sequence>
<evidence type="ECO:0000313" key="2">
    <source>
        <dbReference type="EMBL" id="PIU36997.1"/>
    </source>
</evidence>
<reference evidence="3" key="1">
    <citation type="submission" date="2017-09" db="EMBL/GenBank/DDBJ databases">
        <title>Depth-based differentiation of microbial function through sediment-hosted aquifers and enrichment of novel symbionts in the deep terrestrial subsurface.</title>
        <authorList>
            <person name="Probst A.J."/>
            <person name="Ladd B."/>
            <person name="Jarett J.K."/>
            <person name="Geller-Mcgrath D.E."/>
            <person name="Sieber C.M.K."/>
            <person name="Emerson J.B."/>
            <person name="Anantharaman K."/>
            <person name="Thomas B.C."/>
            <person name="Malmstrom R."/>
            <person name="Stieglmeier M."/>
            <person name="Klingl A."/>
            <person name="Woyke T."/>
            <person name="Ryan C.M."/>
            <person name="Banfield J.F."/>
        </authorList>
    </citation>
    <scope>NUCLEOTIDE SEQUENCE [LARGE SCALE GENOMIC DNA]</scope>
</reference>
<keyword evidence="1" id="KW-0812">Transmembrane</keyword>
<proteinExistence type="predicted"/>
<organism evidence="2 3">
    <name type="scientific">Candidatus Roizmanbacteria bacterium CG07_land_8_20_14_0_80_34_15</name>
    <dbReference type="NCBI Taxonomy" id="1974849"/>
    <lineage>
        <taxon>Bacteria</taxon>
        <taxon>Candidatus Roizmaniibacteriota</taxon>
    </lineage>
</organism>
<name>A0A2M6YU17_9BACT</name>
<dbReference type="Proteomes" id="UP000230184">
    <property type="component" value="Unassembled WGS sequence"/>
</dbReference>
<dbReference type="EMBL" id="PEWY01000089">
    <property type="protein sequence ID" value="PIU36997.1"/>
    <property type="molecule type" value="Genomic_DNA"/>
</dbReference>
<protein>
    <submittedName>
        <fullName evidence="2">Uncharacterized protein</fullName>
    </submittedName>
</protein>
<feature type="transmembrane region" description="Helical" evidence="1">
    <location>
        <begin position="72"/>
        <end position="101"/>
    </location>
</feature>